<dbReference type="NCBIfam" id="TIGR02215">
    <property type="entry name" value="phage_chp_gp8"/>
    <property type="match status" value="1"/>
</dbReference>
<dbReference type="InterPro" id="IPR006450">
    <property type="entry name" value="Phage_HK97_gp6-like"/>
</dbReference>
<dbReference type="NCBIfam" id="TIGR01560">
    <property type="entry name" value="put_DNA_pack"/>
    <property type="match status" value="1"/>
</dbReference>
<proteinExistence type="predicted"/>
<protein>
    <submittedName>
        <fullName evidence="1">Putative phiE125 gp8 family phage protein</fullName>
    </submittedName>
</protein>
<dbReference type="EMBL" id="JACHIL010000003">
    <property type="protein sequence ID" value="MBB5091761.1"/>
    <property type="molecule type" value="Genomic_DNA"/>
</dbReference>
<sequence length="172" mass="18704">MKIEQSGEPVGEVVSLDLVKQHCRIRHNDDDDLIGHYINSAVEWVKDACQTTLLKTEFTATGKSFHLSFDGYPNPEIVSIAYVDMLGATGTITEFEICDNRLVVENAPQVSSVTVVFKAGLGAGNVPAKLAQAVLMLAASFYLQRSDITGDLTNSVPYGVKAMVAHHRSFAF</sequence>
<name>A0A7W8AJY6_9HYPH</name>
<dbReference type="AlphaFoldDB" id="A0A7W8AJY6"/>
<dbReference type="Gene3D" id="1.10.3230.30">
    <property type="entry name" value="Phage gp6-like head-tail connector protein"/>
    <property type="match status" value="1"/>
</dbReference>
<organism evidence="1 2">
    <name type="scientific">Pseudochrobactrum saccharolyticum</name>
    <dbReference type="NCBI Taxonomy" id="354352"/>
    <lineage>
        <taxon>Bacteria</taxon>
        <taxon>Pseudomonadati</taxon>
        <taxon>Pseudomonadota</taxon>
        <taxon>Alphaproteobacteria</taxon>
        <taxon>Hyphomicrobiales</taxon>
        <taxon>Brucellaceae</taxon>
        <taxon>Pseudochrobactrum</taxon>
    </lineage>
</organism>
<dbReference type="InterPro" id="IPR021146">
    <property type="entry name" value="Phage_gp6-like_head-tail"/>
</dbReference>
<gene>
    <name evidence="1" type="ORF">HNQ68_002302</name>
</gene>
<dbReference type="RefSeq" id="WP_151159715.1">
    <property type="nucleotide sequence ID" value="NZ_JACHIL010000003.1"/>
</dbReference>
<evidence type="ECO:0000313" key="2">
    <source>
        <dbReference type="Proteomes" id="UP000531231"/>
    </source>
</evidence>
<comment type="caution">
    <text evidence="1">The sequence shown here is derived from an EMBL/GenBank/DDBJ whole genome shotgun (WGS) entry which is preliminary data.</text>
</comment>
<dbReference type="Pfam" id="PF05135">
    <property type="entry name" value="Phage_connect_1"/>
    <property type="match status" value="1"/>
</dbReference>
<keyword evidence="2" id="KW-1185">Reference proteome</keyword>
<accession>A0A7W8AJY6</accession>
<dbReference type="InterPro" id="IPR011738">
    <property type="entry name" value="Phage_CHP"/>
</dbReference>
<dbReference type="CDD" id="cd08054">
    <property type="entry name" value="gp6"/>
    <property type="match status" value="1"/>
</dbReference>
<reference evidence="1 2" key="1">
    <citation type="submission" date="2020-08" db="EMBL/GenBank/DDBJ databases">
        <title>Genomic Encyclopedia of Type Strains, Phase IV (KMG-IV): sequencing the most valuable type-strain genomes for metagenomic binning, comparative biology and taxonomic classification.</title>
        <authorList>
            <person name="Goeker M."/>
        </authorList>
    </citation>
    <scope>NUCLEOTIDE SEQUENCE [LARGE SCALE GENOMIC DNA]</scope>
    <source>
        <strain evidence="1 2">DSM 25620</strain>
    </source>
</reference>
<evidence type="ECO:0000313" key="1">
    <source>
        <dbReference type="EMBL" id="MBB5091761.1"/>
    </source>
</evidence>
<dbReference type="Proteomes" id="UP000531231">
    <property type="component" value="Unassembled WGS sequence"/>
</dbReference>